<dbReference type="Gene3D" id="1.20.5.320">
    <property type="entry name" value="6-Phosphogluconate Dehydrogenase, domain 3"/>
    <property type="match status" value="1"/>
</dbReference>
<dbReference type="Proteomes" id="UP000515163">
    <property type="component" value="Unplaced"/>
</dbReference>
<feature type="compositionally biased region" description="Pro residues" evidence="1">
    <location>
        <begin position="65"/>
        <end position="82"/>
    </location>
</feature>
<accession>A0A6P8IYD6</accession>
<gene>
    <name evidence="3" type="primary">LOC116306295</name>
</gene>
<reference evidence="3" key="1">
    <citation type="submission" date="2025-08" db="UniProtKB">
        <authorList>
            <consortium name="RefSeq"/>
        </authorList>
    </citation>
    <scope>IDENTIFICATION</scope>
    <source>
        <tissue evidence="3">Tentacle</tissue>
    </source>
</reference>
<dbReference type="InParanoid" id="A0A6P8IYD6"/>
<protein>
    <submittedName>
        <fullName evidence="3">Uncharacterized protein LOC116306295</fullName>
    </submittedName>
</protein>
<sequence length="186" mass="20042">MALTNTSTKDCCLQATKDIINLKNKLNITTFEMRSTDQTLHNTIMHINTSLTDQISNVSKQEGPSGPPGSQGPPGPQGPQGPPGIQGPVASGGANLSLCQFKIATSTPVTANSLAETDLIWMEPSGKRIVGATCSTNAALEYNFNSYTKPSGERVYRCMCKGQSSKFFSSTGKMYCYLNYWECPLN</sequence>
<evidence type="ECO:0000256" key="1">
    <source>
        <dbReference type="SAM" id="MobiDB-lite"/>
    </source>
</evidence>
<organism evidence="2 3">
    <name type="scientific">Actinia tenebrosa</name>
    <name type="common">Australian red waratah sea anemone</name>
    <dbReference type="NCBI Taxonomy" id="6105"/>
    <lineage>
        <taxon>Eukaryota</taxon>
        <taxon>Metazoa</taxon>
        <taxon>Cnidaria</taxon>
        <taxon>Anthozoa</taxon>
        <taxon>Hexacorallia</taxon>
        <taxon>Actiniaria</taxon>
        <taxon>Actiniidae</taxon>
        <taxon>Actinia</taxon>
    </lineage>
</organism>
<keyword evidence="2" id="KW-1185">Reference proteome</keyword>
<name>A0A6P8IYD6_ACTTE</name>
<proteinExistence type="predicted"/>
<evidence type="ECO:0000313" key="3">
    <source>
        <dbReference type="RefSeq" id="XP_031572184.1"/>
    </source>
</evidence>
<dbReference type="GeneID" id="116306295"/>
<dbReference type="AlphaFoldDB" id="A0A6P8IYD6"/>
<dbReference type="KEGG" id="aten:116306295"/>
<dbReference type="OrthoDB" id="5990099at2759"/>
<evidence type="ECO:0000313" key="2">
    <source>
        <dbReference type="Proteomes" id="UP000515163"/>
    </source>
</evidence>
<feature type="region of interest" description="Disordered" evidence="1">
    <location>
        <begin position="57"/>
        <end position="89"/>
    </location>
</feature>
<dbReference type="RefSeq" id="XP_031572184.1">
    <property type="nucleotide sequence ID" value="XM_031716324.1"/>
</dbReference>